<dbReference type="RefSeq" id="WP_349244080.1">
    <property type="nucleotide sequence ID" value="NZ_JASCXX010000006.1"/>
</dbReference>
<name>A0AAW6TVL0_9BACT</name>
<gene>
    <name evidence="1" type="ORF">QJ522_06410</name>
</gene>
<dbReference type="PROSITE" id="PS51257">
    <property type="entry name" value="PROKAR_LIPOPROTEIN"/>
    <property type="match status" value="1"/>
</dbReference>
<evidence type="ECO:0000313" key="1">
    <source>
        <dbReference type="EMBL" id="MDI6448670.1"/>
    </source>
</evidence>
<organism evidence="1 2">
    <name type="scientific">Anaerobaca lacustris</name>
    <dbReference type="NCBI Taxonomy" id="3044600"/>
    <lineage>
        <taxon>Bacteria</taxon>
        <taxon>Pseudomonadati</taxon>
        <taxon>Planctomycetota</taxon>
        <taxon>Phycisphaerae</taxon>
        <taxon>Sedimentisphaerales</taxon>
        <taxon>Anaerobacaceae</taxon>
        <taxon>Anaerobaca</taxon>
    </lineage>
</organism>
<protein>
    <recommendedName>
        <fullName evidence="3">Lipoprotein</fullName>
    </recommendedName>
</protein>
<evidence type="ECO:0008006" key="3">
    <source>
        <dbReference type="Google" id="ProtNLM"/>
    </source>
</evidence>
<evidence type="ECO:0000313" key="2">
    <source>
        <dbReference type="Proteomes" id="UP001431776"/>
    </source>
</evidence>
<proteinExistence type="predicted"/>
<sequence>MRATRRTMTQEPAASGLASFGLVALAGSFFALCGCAAQWYVRSDPLAYSRLVGPYRHIQLKASSTLDALGAFDAPDHRLDPEATGRQLVSQSDTTIAVCGQSANARRTWVTLVAFDEHRMTARRKYFFCIDEWATAAPTERGQKLVPPRKGLVFDAELVLAPEIQTTPYATEEARQLATVRWLIEQFAADARRLSGPPGQSAQANELVSLAAMMMNQTFEGLMIELAKSHGLARRFSDPKGVAFPHISMNEGRLQLTTAAGITTAKLRVNLPM</sequence>
<reference evidence="1" key="1">
    <citation type="submission" date="2023-05" db="EMBL/GenBank/DDBJ databases">
        <title>Anaerotaeda fermentans gen. nov., sp. nov., a novel anaerobic planctomycete of the new family within the order Sedimentisphaerales isolated from Taman Peninsula, Russia.</title>
        <authorList>
            <person name="Khomyakova M.A."/>
            <person name="Merkel A.Y."/>
            <person name="Slobodkin A.I."/>
        </authorList>
    </citation>
    <scope>NUCLEOTIDE SEQUENCE</scope>
    <source>
        <strain evidence="1">M17dextr</strain>
    </source>
</reference>
<keyword evidence="2" id="KW-1185">Reference proteome</keyword>
<dbReference type="Proteomes" id="UP001431776">
    <property type="component" value="Unassembled WGS sequence"/>
</dbReference>
<comment type="caution">
    <text evidence="1">The sequence shown here is derived from an EMBL/GenBank/DDBJ whole genome shotgun (WGS) entry which is preliminary data.</text>
</comment>
<dbReference type="EMBL" id="JASCXX010000006">
    <property type="protein sequence ID" value="MDI6448670.1"/>
    <property type="molecule type" value="Genomic_DNA"/>
</dbReference>
<dbReference type="AlphaFoldDB" id="A0AAW6TVL0"/>
<accession>A0AAW6TVL0</accession>